<dbReference type="InterPro" id="IPR045124">
    <property type="entry name" value="Su(sable)-like"/>
</dbReference>
<feature type="domain" description="C3H1-type" evidence="7">
    <location>
        <begin position="100"/>
        <end position="130"/>
    </location>
</feature>
<keyword evidence="2" id="KW-0677">Repeat</keyword>
<evidence type="ECO:0000256" key="4">
    <source>
        <dbReference type="ARBA" id="ARBA00022833"/>
    </source>
</evidence>
<feature type="compositionally biased region" description="Basic and acidic residues" evidence="6">
    <location>
        <begin position="23"/>
        <end position="41"/>
    </location>
</feature>
<feature type="compositionally biased region" description="Polar residues" evidence="6">
    <location>
        <begin position="49"/>
        <end position="65"/>
    </location>
</feature>
<dbReference type="PANTHER" id="PTHR13119:SF12">
    <property type="entry name" value="PROTEIN SUPPRESSOR OF SABLE"/>
    <property type="match status" value="1"/>
</dbReference>
<evidence type="ECO:0000256" key="2">
    <source>
        <dbReference type="ARBA" id="ARBA00022737"/>
    </source>
</evidence>
<feature type="zinc finger region" description="C3H1-type" evidence="5">
    <location>
        <begin position="68"/>
        <end position="96"/>
    </location>
</feature>
<dbReference type="GO" id="GO:0005634">
    <property type="term" value="C:nucleus"/>
    <property type="evidence" value="ECO:0007669"/>
    <property type="project" value="TreeGrafter"/>
</dbReference>
<feature type="zinc finger region" description="C3H1-type" evidence="5">
    <location>
        <begin position="100"/>
        <end position="130"/>
    </location>
</feature>
<sequence length="246" mass="27979">MNFPDGEPPSATAPPVAKKKRKRSEEAAARHRQRYLEILKRHDQRKSHTSTSQAANGESAATDSSSTEGRRRLCKYYYRTGACVHGDDCSFSHDCIPLTSKDLKLCRYYLQGPSKCHYSATECKYSHNPSLFLCRHSVVFGGCSSISRCDFKHMDADAIASLDDAEKLKFCYNNKRFLTGLLLRHVERSQVDATSELPNEPFHTIEGEGMLPKLLALQQHQLDTLPWYLQFVHTLLIRDHEINETS</sequence>
<dbReference type="SUPFAM" id="SSF90229">
    <property type="entry name" value="CCCH zinc finger"/>
    <property type="match status" value="1"/>
</dbReference>
<keyword evidence="1 5" id="KW-0479">Metal-binding</keyword>
<feature type="region of interest" description="Disordered" evidence="6">
    <location>
        <begin position="1"/>
        <end position="65"/>
    </location>
</feature>
<dbReference type="Gene3D" id="4.10.1000.10">
    <property type="entry name" value="Zinc finger, CCCH-type"/>
    <property type="match status" value="1"/>
</dbReference>
<gene>
    <name evidence="8" type="ORF">BcabD6B2_46670</name>
</gene>
<dbReference type="InterPro" id="IPR036855">
    <property type="entry name" value="Znf_CCCH_sf"/>
</dbReference>
<dbReference type="GO" id="GO:0008270">
    <property type="term" value="F:zinc ion binding"/>
    <property type="evidence" value="ECO:0007669"/>
    <property type="project" value="UniProtKB-KW"/>
</dbReference>
<keyword evidence="9" id="KW-1185">Reference proteome</keyword>
<keyword evidence="3 5" id="KW-0863">Zinc-finger</keyword>
<keyword evidence="4 5" id="KW-0862">Zinc</keyword>
<organism evidence="8 9">
    <name type="scientific">Babesia caballi</name>
    <dbReference type="NCBI Taxonomy" id="5871"/>
    <lineage>
        <taxon>Eukaryota</taxon>
        <taxon>Sar</taxon>
        <taxon>Alveolata</taxon>
        <taxon>Apicomplexa</taxon>
        <taxon>Aconoidasida</taxon>
        <taxon>Piroplasmida</taxon>
        <taxon>Babesiidae</taxon>
        <taxon>Babesia</taxon>
    </lineage>
</organism>
<evidence type="ECO:0000256" key="1">
    <source>
        <dbReference type="ARBA" id="ARBA00022723"/>
    </source>
</evidence>
<evidence type="ECO:0000256" key="3">
    <source>
        <dbReference type="ARBA" id="ARBA00022771"/>
    </source>
</evidence>
<evidence type="ECO:0000256" key="6">
    <source>
        <dbReference type="SAM" id="MobiDB-lite"/>
    </source>
</evidence>
<dbReference type="InterPro" id="IPR000571">
    <property type="entry name" value="Znf_CCCH"/>
</dbReference>
<dbReference type="Proteomes" id="UP001497744">
    <property type="component" value="Unassembled WGS sequence"/>
</dbReference>
<evidence type="ECO:0000259" key="7">
    <source>
        <dbReference type="PROSITE" id="PS50103"/>
    </source>
</evidence>
<name>A0AAV4M024_BABCB</name>
<dbReference type="RefSeq" id="XP_067717301.1">
    <property type="nucleotide sequence ID" value="XM_067861200.1"/>
</dbReference>
<dbReference type="SMART" id="SM00356">
    <property type="entry name" value="ZnF_C3H1"/>
    <property type="match status" value="2"/>
</dbReference>
<reference evidence="8 9" key="1">
    <citation type="submission" date="2021-06" db="EMBL/GenBank/DDBJ databases">
        <title>Genome sequence of Babesia caballi.</title>
        <authorList>
            <person name="Yamagishi J."/>
            <person name="Kidaka T."/>
            <person name="Ochi A."/>
        </authorList>
    </citation>
    <scope>NUCLEOTIDE SEQUENCE [LARGE SCALE GENOMIC DNA]</scope>
    <source>
        <strain evidence="8">USDA-D6B2</strain>
    </source>
</reference>
<accession>A0AAV4M024</accession>
<dbReference type="PANTHER" id="PTHR13119">
    <property type="entry name" value="ZINC FINGER CCCH DOMAIN-CONTAINING PROTEI"/>
    <property type="match status" value="1"/>
</dbReference>
<dbReference type="GO" id="GO:0003723">
    <property type="term" value="F:RNA binding"/>
    <property type="evidence" value="ECO:0007669"/>
    <property type="project" value="InterPro"/>
</dbReference>
<protein>
    <submittedName>
        <fullName evidence="8">Zinc finger protein, putative</fullName>
    </submittedName>
</protein>
<dbReference type="GeneID" id="94196713"/>
<evidence type="ECO:0000256" key="5">
    <source>
        <dbReference type="PROSITE-ProRule" id="PRU00723"/>
    </source>
</evidence>
<feature type="domain" description="C3H1-type" evidence="7">
    <location>
        <begin position="68"/>
        <end position="96"/>
    </location>
</feature>
<evidence type="ECO:0000313" key="8">
    <source>
        <dbReference type="EMBL" id="GIX65232.1"/>
    </source>
</evidence>
<proteinExistence type="predicted"/>
<dbReference type="EMBL" id="BPLF01000004">
    <property type="protein sequence ID" value="GIX65232.1"/>
    <property type="molecule type" value="Genomic_DNA"/>
</dbReference>
<dbReference type="GO" id="GO:0045892">
    <property type="term" value="P:negative regulation of DNA-templated transcription"/>
    <property type="evidence" value="ECO:0007669"/>
    <property type="project" value="InterPro"/>
</dbReference>
<dbReference type="Pfam" id="PF00642">
    <property type="entry name" value="zf-CCCH"/>
    <property type="match status" value="1"/>
</dbReference>
<evidence type="ECO:0000313" key="9">
    <source>
        <dbReference type="Proteomes" id="UP001497744"/>
    </source>
</evidence>
<dbReference type="PROSITE" id="PS50103">
    <property type="entry name" value="ZF_C3H1"/>
    <property type="match status" value="2"/>
</dbReference>
<dbReference type="AlphaFoldDB" id="A0AAV4M024"/>
<comment type="caution">
    <text evidence="8">The sequence shown here is derived from an EMBL/GenBank/DDBJ whole genome shotgun (WGS) entry which is preliminary data.</text>
</comment>